<dbReference type="EMBL" id="JYDT01000076">
    <property type="protein sequence ID" value="KRY86185.1"/>
    <property type="molecule type" value="Genomic_DNA"/>
</dbReference>
<proteinExistence type="predicted"/>
<keyword evidence="2" id="KW-1185">Reference proteome</keyword>
<organism evidence="1 2">
    <name type="scientific">Trichinella pseudospiralis</name>
    <name type="common">Parasitic roundworm</name>
    <dbReference type="NCBI Taxonomy" id="6337"/>
    <lineage>
        <taxon>Eukaryota</taxon>
        <taxon>Metazoa</taxon>
        <taxon>Ecdysozoa</taxon>
        <taxon>Nematoda</taxon>
        <taxon>Enoplea</taxon>
        <taxon>Dorylaimia</taxon>
        <taxon>Trichinellida</taxon>
        <taxon>Trichinellidae</taxon>
        <taxon>Trichinella</taxon>
    </lineage>
</organism>
<comment type="caution">
    <text evidence="1">The sequence shown here is derived from an EMBL/GenBank/DDBJ whole genome shotgun (WGS) entry which is preliminary data.</text>
</comment>
<accession>A0A0V1FJF7</accession>
<evidence type="ECO:0000313" key="1">
    <source>
        <dbReference type="EMBL" id="KRY86185.1"/>
    </source>
</evidence>
<protein>
    <submittedName>
        <fullName evidence="1">Uncharacterized protein</fullName>
    </submittedName>
</protein>
<reference evidence="1 2" key="1">
    <citation type="submission" date="2015-01" db="EMBL/GenBank/DDBJ databases">
        <title>Evolution of Trichinella species and genotypes.</title>
        <authorList>
            <person name="Korhonen P.K."/>
            <person name="Edoardo P."/>
            <person name="Giuseppe L.R."/>
            <person name="Gasser R.B."/>
        </authorList>
    </citation>
    <scope>NUCLEOTIDE SEQUENCE [LARGE SCALE GENOMIC DNA]</scope>
    <source>
        <strain evidence="1">ISS470</strain>
    </source>
</reference>
<sequence length="73" mass="8346">MFSVLQVSYGFVLENKTKRSPKYYLKQRVQNGGFLLVAVCYQERESTYTLTKQQNCGVSRAVSFKITAELEVA</sequence>
<evidence type="ECO:0000313" key="2">
    <source>
        <dbReference type="Proteomes" id="UP000054995"/>
    </source>
</evidence>
<name>A0A0V1FJF7_TRIPS</name>
<dbReference type="Proteomes" id="UP000054995">
    <property type="component" value="Unassembled WGS sequence"/>
</dbReference>
<gene>
    <name evidence="1" type="ORF">T4D_3038</name>
</gene>
<dbReference type="AlphaFoldDB" id="A0A0V1FJF7"/>